<organism evidence="1 2">
    <name type="scientific">Actinoplanes friuliensis DSM 7358</name>
    <dbReference type="NCBI Taxonomy" id="1246995"/>
    <lineage>
        <taxon>Bacteria</taxon>
        <taxon>Bacillati</taxon>
        <taxon>Actinomycetota</taxon>
        <taxon>Actinomycetes</taxon>
        <taxon>Micromonosporales</taxon>
        <taxon>Micromonosporaceae</taxon>
        <taxon>Actinoplanes</taxon>
    </lineage>
</organism>
<dbReference type="Proteomes" id="UP000017746">
    <property type="component" value="Chromosome"/>
</dbReference>
<evidence type="ECO:0000313" key="1">
    <source>
        <dbReference type="EMBL" id="AGZ42706.1"/>
    </source>
</evidence>
<evidence type="ECO:0000313" key="2">
    <source>
        <dbReference type="Proteomes" id="UP000017746"/>
    </source>
</evidence>
<name>U5W467_9ACTN</name>
<dbReference type="AlphaFoldDB" id="U5W467"/>
<dbReference type="RefSeq" id="WP_023363077.1">
    <property type="nucleotide sequence ID" value="NC_022657.1"/>
</dbReference>
<dbReference type="HOGENOM" id="CLU_2165539_0_0_11"/>
<dbReference type="STRING" id="1246995.AFR_22180"/>
<sequence length="110" mass="12218">MRKLLDEIDGGRFEISVTGLSISPGDGALSCSLLARSSSPAFFSWLRRELRANWEAAAPGDEGAPIEFVRIDDQLIDEWAVQGRLDPSSIMAIDLARKALNRRDDDQRED</sequence>
<proteinExistence type="predicted"/>
<gene>
    <name evidence="1" type="ORF">AFR_22180</name>
</gene>
<dbReference type="PATRIC" id="fig|1246995.3.peg.4496"/>
<protein>
    <submittedName>
        <fullName evidence="1">Uncharacterized protein</fullName>
    </submittedName>
</protein>
<accession>U5W467</accession>
<dbReference type="KEGG" id="afs:AFR_22180"/>
<dbReference type="EMBL" id="CP006272">
    <property type="protein sequence ID" value="AGZ42706.1"/>
    <property type="molecule type" value="Genomic_DNA"/>
</dbReference>
<keyword evidence="2" id="KW-1185">Reference proteome</keyword>
<reference evidence="1 2" key="1">
    <citation type="journal article" date="2014" name="J. Biotechnol.">
        <title>Complete genome sequence of the actinobacterium Actinoplanes friuliensis HAG 010964, producer of the lipopeptide antibiotic friulimycin.</title>
        <authorList>
            <person name="Ruckert C."/>
            <person name="Szczepanowski R."/>
            <person name="Albersmeier A."/>
            <person name="Goesmann A."/>
            <person name="Fischer N."/>
            <person name="Steinkamper A."/>
            <person name="Puhler A."/>
            <person name="Biener R."/>
            <person name="Schwartz D."/>
            <person name="Kalinowski J."/>
        </authorList>
    </citation>
    <scope>NUCLEOTIDE SEQUENCE [LARGE SCALE GENOMIC DNA]</scope>
    <source>
        <strain evidence="1 2">DSM 7358</strain>
    </source>
</reference>